<dbReference type="GO" id="GO:0007200">
    <property type="term" value="P:phospholipase C-activating G protein-coupled receptor signaling pathway"/>
    <property type="evidence" value="ECO:0007669"/>
    <property type="project" value="TreeGrafter"/>
</dbReference>
<keyword evidence="5" id="KW-0807">Transducer</keyword>
<evidence type="ECO:0000256" key="2">
    <source>
        <dbReference type="ARBA" id="ARBA00023040"/>
    </source>
</evidence>
<dbReference type="SUPFAM" id="SSF81321">
    <property type="entry name" value="Family A G protein-coupled receptor-like"/>
    <property type="match status" value="1"/>
</dbReference>
<feature type="transmembrane region" description="Helical" evidence="6">
    <location>
        <begin position="185"/>
        <end position="205"/>
    </location>
</feature>
<dbReference type="GeneTree" id="ENSGT00770000121696"/>
<keyword evidence="6" id="KW-1133">Transmembrane helix</keyword>
<dbReference type="Gene3D" id="1.20.1070.10">
    <property type="entry name" value="Rhodopsin 7-helix transmembrane proteins"/>
    <property type="match status" value="1"/>
</dbReference>
<organism evidence="7 8">
    <name type="scientific">Poecilia formosa</name>
    <name type="common">Amazon molly</name>
    <name type="synonym">Limia formosa</name>
    <dbReference type="NCBI Taxonomy" id="48698"/>
    <lineage>
        <taxon>Eukaryota</taxon>
        <taxon>Metazoa</taxon>
        <taxon>Chordata</taxon>
        <taxon>Craniata</taxon>
        <taxon>Vertebrata</taxon>
        <taxon>Euteleostomi</taxon>
        <taxon>Actinopterygii</taxon>
        <taxon>Neopterygii</taxon>
        <taxon>Teleostei</taxon>
        <taxon>Neoteleostei</taxon>
        <taxon>Acanthomorphata</taxon>
        <taxon>Ovalentaria</taxon>
        <taxon>Atherinomorphae</taxon>
        <taxon>Cyprinodontiformes</taxon>
        <taxon>Poeciliidae</taxon>
        <taxon>Poeciliinae</taxon>
        <taxon>Poecilia</taxon>
    </lineage>
</organism>
<keyword evidence="4" id="KW-0325">Glycoprotein</keyword>
<keyword evidence="8" id="KW-1185">Reference proteome</keyword>
<dbReference type="Proteomes" id="UP000028760">
    <property type="component" value="Unassembled WGS sequence"/>
</dbReference>
<keyword evidence="3" id="KW-0675">Receptor</keyword>
<reference evidence="8" key="1">
    <citation type="submission" date="2013-10" db="EMBL/GenBank/DDBJ databases">
        <authorList>
            <person name="Schartl M."/>
            <person name="Warren W."/>
        </authorList>
    </citation>
    <scope>NUCLEOTIDE SEQUENCE [LARGE SCALE GENOMIC DNA]</scope>
    <source>
        <strain evidence="8">female</strain>
    </source>
</reference>
<feature type="transmembrane region" description="Helical" evidence="6">
    <location>
        <begin position="6"/>
        <end position="24"/>
    </location>
</feature>
<evidence type="ECO:0000256" key="6">
    <source>
        <dbReference type="SAM" id="Phobius"/>
    </source>
</evidence>
<keyword evidence="2" id="KW-0297">G-protein coupled receptor</keyword>
<dbReference type="GO" id="GO:0035025">
    <property type="term" value="P:positive regulation of Rho protein signal transduction"/>
    <property type="evidence" value="ECO:0007669"/>
    <property type="project" value="TreeGrafter"/>
</dbReference>
<dbReference type="Ensembl" id="ENSPFOT00000025954.1">
    <property type="protein sequence ID" value="ENSPFOP00000025816.1"/>
    <property type="gene ID" value="ENSPFOG00000023351.1"/>
</dbReference>
<evidence type="ECO:0000313" key="7">
    <source>
        <dbReference type="Ensembl" id="ENSPFOP00000025816.1"/>
    </source>
</evidence>
<keyword evidence="6" id="KW-0812">Transmembrane</keyword>
<dbReference type="EMBL" id="AYCK01012348">
    <property type="status" value="NOT_ANNOTATED_CDS"/>
    <property type="molecule type" value="Genomic_DNA"/>
</dbReference>
<reference evidence="7" key="2">
    <citation type="submission" date="2025-08" db="UniProtKB">
        <authorList>
            <consortium name="Ensembl"/>
        </authorList>
    </citation>
    <scope>IDENTIFICATION</scope>
</reference>
<feature type="transmembrane region" description="Helical" evidence="6">
    <location>
        <begin position="144"/>
        <end position="164"/>
    </location>
</feature>
<feature type="transmembrane region" description="Helical" evidence="6">
    <location>
        <begin position="36"/>
        <end position="59"/>
    </location>
</feature>
<accession>A0A096M325</accession>
<evidence type="ECO:0000313" key="8">
    <source>
        <dbReference type="Proteomes" id="UP000028760"/>
    </source>
</evidence>
<feature type="transmembrane region" description="Helical" evidence="6">
    <location>
        <begin position="116"/>
        <end position="138"/>
    </location>
</feature>
<comment type="subcellular location">
    <subcellularLocation>
        <location evidence="1">Membrane</location>
        <topology evidence="1">Multi-pass membrane protein</topology>
    </subcellularLocation>
</comment>
<feature type="transmembrane region" description="Helical" evidence="6">
    <location>
        <begin position="225"/>
        <end position="241"/>
    </location>
</feature>
<sequence length="257" mass="29606">FLLFVILYVCLHLPLSAFILHHGLQHWKKPSHCDCFTYHLAGMELVGITGYILACFAIYMDDALQVLRSGTLLYCVTWFGEMCFHILTCAERYLAVVHPIMYLKLRSRRWIRTRNVVAAVVWVLCLFWVILVLLRLFVHLNLCLVILSLVVVSFCNLSVLGALMHPGPGEQDGGRERADQSKQRAFYTILAILGTLVLRFAWGLFWTVVYLSEGDTDCVTMTIDVWFNLPSSLVLPLLFVHRKGRFLFWKKVSHQLE</sequence>
<dbReference type="GO" id="GO:0070915">
    <property type="term" value="F:lysophosphatidic acid receptor activity"/>
    <property type="evidence" value="ECO:0007669"/>
    <property type="project" value="TreeGrafter"/>
</dbReference>
<dbReference type="PANTHER" id="PTHR24232">
    <property type="entry name" value="G-PROTEIN COUPLED RECEPTOR"/>
    <property type="match status" value="1"/>
</dbReference>
<dbReference type="PANTHER" id="PTHR24232:SF41">
    <property type="entry name" value="LYSOPHOSPHATIDIC ACID RECEPTOR 4"/>
    <property type="match status" value="1"/>
</dbReference>
<proteinExistence type="predicted"/>
<evidence type="ECO:0000256" key="3">
    <source>
        <dbReference type="ARBA" id="ARBA00023170"/>
    </source>
</evidence>
<evidence type="ECO:0000256" key="5">
    <source>
        <dbReference type="ARBA" id="ARBA00023224"/>
    </source>
</evidence>
<name>A0A096M325_POEFO</name>
<evidence type="ECO:0008006" key="9">
    <source>
        <dbReference type="Google" id="ProtNLM"/>
    </source>
</evidence>
<keyword evidence="6" id="KW-0472">Membrane</keyword>
<protein>
    <recommendedName>
        <fullName evidence="9">G-protein coupled receptors family 1 profile domain-containing protein</fullName>
    </recommendedName>
</protein>
<dbReference type="GO" id="GO:0005886">
    <property type="term" value="C:plasma membrane"/>
    <property type="evidence" value="ECO:0007669"/>
    <property type="project" value="TreeGrafter"/>
</dbReference>
<evidence type="ECO:0000256" key="1">
    <source>
        <dbReference type="ARBA" id="ARBA00004141"/>
    </source>
</evidence>
<dbReference type="AlphaFoldDB" id="A0A096M325"/>
<reference evidence="7" key="3">
    <citation type="submission" date="2025-09" db="UniProtKB">
        <authorList>
            <consortium name="Ensembl"/>
        </authorList>
    </citation>
    <scope>IDENTIFICATION</scope>
</reference>
<evidence type="ECO:0000256" key="4">
    <source>
        <dbReference type="ARBA" id="ARBA00023180"/>
    </source>
</evidence>